<dbReference type="Proteomes" id="UP001642360">
    <property type="component" value="Unassembled WGS sequence"/>
</dbReference>
<reference evidence="2 3" key="1">
    <citation type="submission" date="2024-02" db="EMBL/GenBank/DDBJ databases">
        <authorList>
            <person name="Vignale AGUSTIN F."/>
            <person name="Sosa J E."/>
            <person name="Modenutti C."/>
        </authorList>
    </citation>
    <scope>NUCLEOTIDE SEQUENCE [LARGE SCALE GENOMIC DNA]</scope>
</reference>
<keyword evidence="1" id="KW-1133">Transmembrane helix</keyword>
<proteinExistence type="predicted"/>
<evidence type="ECO:0000313" key="2">
    <source>
        <dbReference type="EMBL" id="CAK9158066.1"/>
    </source>
</evidence>
<comment type="caution">
    <text evidence="2">The sequence shown here is derived from an EMBL/GenBank/DDBJ whole genome shotgun (WGS) entry which is preliminary data.</text>
</comment>
<sequence>MTDVCWDLAMLIVLMNVLRSVLSVMGSWFVLSIGCLVAADVLSVYTLRHAVGFVLAAVSSVAVFCG</sequence>
<accession>A0ABC8SQ52</accession>
<feature type="transmembrane region" description="Helical" evidence="1">
    <location>
        <begin position="21"/>
        <end position="39"/>
    </location>
</feature>
<evidence type="ECO:0000256" key="1">
    <source>
        <dbReference type="SAM" id="Phobius"/>
    </source>
</evidence>
<name>A0ABC8SQ52_9AQUA</name>
<keyword evidence="1" id="KW-0812">Transmembrane</keyword>
<gene>
    <name evidence="2" type="ORF">ILEXP_LOCUS26665</name>
</gene>
<keyword evidence="1" id="KW-0472">Membrane</keyword>
<protein>
    <submittedName>
        <fullName evidence="2">Uncharacterized protein</fullName>
    </submittedName>
</protein>
<dbReference type="AlphaFoldDB" id="A0ABC8SQ52"/>
<organism evidence="2 3">
    <name type="scientific">Ilex paraguariensis</name>
    <name type="common">yerba mate</name>
    <dbReference type="NCBI Taxonomy" id="185542"/>
    <lineage>
        <taxon>Eukaryota</taxon>
        <taxon>Viridiplantae</taxon>
        <taxon>Streptophyta</taxon>
        <taxon>Embryophyta</taxon>
        <taxon>Tracheophyta</taxon>
        <taxon>Spermatophyta</taxon>
        <taxon>Magnoliopsida</taxon>
        <taxon>eudicotyledons</taxon>
        <taxon>Gunneridae</taxon>
        <taxon>Pentapetalae</taxon>
        <taxon>asterids</taxon>
        <taxon>campanulids</taxon>
        <taxon>Aquifoliales</taxon>
        <taxon>Aquifoliaceae</taxon>
        <taxon>Ilex</taxon>
    </lineage>
</organism>
<dbReference type="EMBL" id="CAUOFW020003103">
    <property type="protein sequence ID" value="CAK9158066.1"/>
    <property type="molecule type" value="Genomic_DNA"/>
</dbReference>
<evidence type="ECO:0000313" key="3">
    <source>
        <dbReference type="Proteomes" id="UP001642360"/>
    </source>
</evidence>
<keyword evidence="3" id="KW-1185">Reference proteome</keyword>
<feature type="transmembrane region" description="Helical" evidence="1">
    <location>
        <begin position="45"/>
        <end position="65"/>
    </location>
</feature>